<dbReference type="Proteomes" id="UP000789525">
    <property type="component" value="Unassembled WGS sequence"/>
</dbReference>
<organism evidence="1 2">
    <name type="scientific">Acaulospora colombiana</name>
    <dbReference type="NCBI Taxonomy" id="27376"/>
    <lineage>
        <taxon>Eukaryota</taxon>
        <taxon>Fungi</taxon>
        <taxon>Fungi incertae sedis</taxon>
        <taxon>Mucoromycota</taxon>
        <taxon>Glomeromycotina</taxon>
        <taxon>Glomeromycetes</taxon>
        <taxon>Diversisporales</taxon>
        <taxon>Acaulosporaceae</taxon>
        <taxon>Acaulospora</taxon>
    </lineage>
</organism>
<accession>A0ACA9MN88</accession>
<sequence>HDSHRDEVTMHTNSTRSSLEVPVTENPYRKQYQEQVHMPNVIPQPEQSAYIDYAQPLPPEYQQMQHPGIPPQHQQGSPVIYPTGMPGQQQPSGGPAPGGISFPEPHRYQ</sequence>
<dbReference type="EMBL" id="CAJVPT010014364">
    <property type="protein sequence ID" value="CAG8603509.1"/>
    <property type="molecule type" value="Genomic_DNA"/>
</dbReference>
<name>A0ACA9MN88_9GLOM</name>
<gene>
    <name evidence="1" type="ORF">ACOLOM_LOCUS6760</name>
</gene>
<proteinExistence type="predicted"/>
<feature type="non-terminal residue" evidence="1">
    <location>
        <position position="1"/>
    </location>
</feature>
<evidence type="ECO:0000313" key="1">
    <source>
        <dbReference type="EMBL" id="CAG8603509.1"/>
    </source>
</evidence>
<evidence type="ECO:0000313" key="2">
    <source>
        <dbReference type="Proteomes" id="UP000789525"/>
    </source>
</evidence>
<protein>
    <submittedName>
        <fullName evidence="1">7357_t:CDS:1</fullName>
    </submittedName>
</protein>
<comment type="caution">
    <text evidence="1">The sequence shown here is derived from an EMBL/GenBank/DDBJ whole genome shotgun (WGS) entry which is preliminary data.</text>
</comment>
<reference evidence="1" key="1">
    <citation type="submission" date="2021-06" db="EMBL/GenBank/DDBJ databases">
        <authorList>
            <person name="Kallberg Y."/>
            <person name="Tangrot J."/>
            <person name="Rosling A."/>
        </authorList>
    </citation>
    <scope>NUCLEOTIDE SEQUENCE</scope>
    <source>
        <strain evidence="1">CL356</strain>
    </source>
</reference>
<keyword evidence="2" id="KW-1185">Reference proteome</keyword>